<keyword evidence="2" id="KW-1133">Transmembrane helix</keyword>
<keyword evidence="2" id="KW-0472">Membrane</keyword>
<reference evidence="3 4" key="1">
    <citation type="submission" date="2019-03" db="EMBL/GenBank/DDBJ databases">
        <title>Genomic Encyclopedia of Type Strains, Phase IV (KMG-IV): sequencing the most valuable type-strain genomes for metagenomic binning, comparative biology and taxonomic classification.</title>
        <authorList>
            <person name="Goeker M."/>
        </authorList>
    </citation>
    <scope>NUCLEOTIDE SEQUENCE [LARGE SCALE GENOMIC DNA]</scope>
    <source>
        <strain evidence="3 4">DSM 24830</strain>
    </source>
</reference>
<dbReference type="AlphaFoldDB" id="A0A4R1ESQ3"/>
<organism evidence="3 4">
    <name type="scientific">Cocleimonas flava</name>
    <dbReference type="NCBI Taxonomy" id="634765"/>
    <lineage>
        <taxon>Bacteria</taxon>
        <taxon>Pseudomonadati</taxon>
        <taxon>Pseudomonadota</taxon>
        <taxon>Gammaproteobacteria</taxon>
        <taxon>Thiotrichales</taxon>
        <taxon>Thiotrichaceae</taxon>
        <taxon>Cocleimonas</taxon>
    </lineage>
</organism>
<dbReference type="PANTHER" id="PTHR32309:SF13">
    <property type="entry name" value="FERRIC ENTEROBACTIN TRANSPORT PROTEIN FEPE"/>
    <property type="match status" value="1"/>
</dbReference>
<name>A0A4R1ESQ3_9GAMM</name>
<proteinExistence type="predicted"/>
<dbReference type="RefSeq" id="WP_131907438.1">
    <property type="nucleotide sequence ID" value="NZ_BAAAFU010000007.1"/>
</dbReference>
<sequence length="367" mass="41933">MKIFKSLLFWLFFVTPMTLGTLYYLKIASPQYEANAHFTIEKQGQGQSDPLGALTGLPGSVSSTRDALIVKDFIESREVIERTKQYFDINKLYAREDKDFLSRLEQDSSIEDIVEYWQKKVNVEFDTTSGIVDLKVTAFEPESAVKVIKAILTASEDLVNTLSEKSRQDSLKFARQELKKAETKLKNARTDVRTFREKEQALSPEQSAESKLKLVEELEAERARAEADLRSLRLEFPDTSRKIIEAKNKVFSLKKQVNIERIRSTRITDSNDAKTMSSIISKHEELLTEQGFAEKSYEAALLNLEQSRIDATQQHRYLIVIVQPKLPEEPSKPKAPDDFIILFLACLLFWGLSGLIISSIRDHAGWM</sequence>
<protein>
    <submittedName>
        <fullName evidence="3">Capsular polysaccharide transport system permease protein</fullName>
    </submittedName>
</protein>
<dbReference type="EMBL" id="SMFQ01000005">
    <property type="protein sequence ID" value="TCJ82942.1"/>
    <property type="molecule type" value="Genomic_DNA"/>
</dbReference>
<keyword evidence="4" id="KW-1185">Reference proteome</keyword>
<gene>
    <name evidence="3" type="ORF">EV695_3680</name>
</gene>
<feature type="transmembrane region" description="Helical" evidence="2">
    <location>
        <begin position="339"/>
        <end position="360"/>
    </location>
</feature>
<accession>A0A4R1ESQ3</accession>
<feature type="coiled-coil region" evidence="1">
    <location>
        <begin position="171"/>
        <end position="235"/>
    </location>
</feature>
<evidence type="ECO:0000313" key="3">
    <source>
        <dbReference type="EMBL" id="TCJ82942.1"/>
    </source>
</evidence>
<dbReference type="Proteomes" id="UP000294887">
    <property type="component" value="Unassembled WGS sequence"/>
</dbReference>
<dbReference type="PANTHER" id="PTHR32309">
    <property type="entry name" value="TYROSINE-PROTEIN KINASE"/>
    <property type="match status" value="1"/>
</dbReference>
<evidence type="ECO:0000256" key="2">
    <source>
        <dbReference type="SAM" id="Phobius"/>
    </source>
</evidence>
<keyword evidence="2" id="KW-0812">Transmembrane</keyword>
<keyword evidence="1" id="KW-0175">Coiled coil</keyword>
<evidence type="ECO:0000313" key="4">
    <source>
        <dbReference type="Proteomes" id="UP000294887"/>
    </source>
</evidence>
<dbReference type="GO" id="GO:0005886">
    <property type="term" value="C:plasma membrane"/>
    <property type="evidence" value="ECO:0007669"/>
    <property type="project" value="TreeGrafter"/>
</dbReference>
<dbReference type="OrthoDB" id="5497849at2"/>
<evidence type="ECO:0000256" key="1">
    <source>
        <dbReference type="SAM" id="Coils"/>
    </source>
</evidence>
<comment type="caution">
    <text evidence="3">The sequence shown here is derived from an EMBL/GenBank/DDBJ whole genome shotgun (WGS) entry which is preliminary data.</text>
</comment>
<dbReference type="GO" id="GO:0004713">
    <property type="term" value="F:protein tyrosine kinase activity"/>
    <property type="evidence" value="ECO:0007669"/>
    <property type="project" value="TreeGrafter"/>
</dbReference>
<dbReference type="InterPro" id="IPR050445">
    <property type="entry name" value="Bact_polysacc_biosynth/exp"/>
</dbReference>